<name>A0ABW8ZRP1_9BURK</name>
<reference evidence="1 2" key="1">
    <citation type="journal article" date="2024" name="Chem. Sci.">
        <title>Discovery of megapolipeptins by genome mining of a Burkholderiales bacteria collection.</title>
        <authorList>
            <person name="Paulo B.S."/>
            <person name="Recchia M.J.J."/>
            <person name="Lee S."/>
            <person name="Fergusson C.H."/>
            <person name="Romanowski S.B."/>
            <person name="Hernandez A."/>
            <person name="Krull N."/>
            <person name="Liu D.Y."/>
            <person name="Cavanagh H."/>
            <person name="Bos A."/>
            <person name="Gray C.A."/>
            <person name="Murphy B.T."/>
            <person name="Linington R.G."/>
            <person name="Eustaquio A.S."/>
        </authorList>
    </citation>
    <scope>NUCLEOTIDE SEQUENCE [LARGE SCALE GENOMIC DNA]</scope>
    <source>
        <strain evidence="1 2">RL16-012-BIC-B</strain>
    </source>
</reference>
<organism evidence="1 2">
    <name type="scientific">Paraburkholderia agricolaris</name>
    <dbReference type="NCBI Taxonomy" id="2152888"/>
    <lineage>
        <taxon>Bacteria</taxon>
        <taxon>Pseudomonadati</taxon>
        <taxon>Pseudomonadota</taxon>
        <taxon>Betaproteobacteria</taxon>
        <taxon>Burkholderiales</taxon>
        <taxon>Burkholderiaceae</taxon>
        <taxon>Paraburkholderia</taxon>
    </lineage>
</organism>
<protein>
    <submittedName>
        <fullName evidence="1">Uncharacterized protein</fullName>
    </submittedName>
</protein>
<sequence>MRERHSGYHFLLRACAVERTSGQPETRGFSRQAHCARRVNVPITESEISNDRIILI</sequence>
<gene>
    <name evidence="1" type="ORF">PQR66_16870</name>
</gene>
<proteinExistence type="predicted"/>
<dbReference type="EMBL" id="JAQQFN010000012">
    <property type="protein sequence ID" value="MFL9884718.1"/>
    <property type="molecule type" value="Genomic_DNA"/>
</dbReference>
<dbReference type="RefSeq" id="WP_408331317.1">
    <property type="nucleotide sequence ID" value="NZ_JAQQFH010000020.1"/>
</dbReference>
<accession>A0ABW8ZRP1</accession>
<evidence type="ECO:0000313" key="2">
    <source>
        <dbReference type="Proteomes" id="UP001629249"/>
    </source>
</evidence>
<dbReference type="Proteomes" id="UP001629249">
    <property type="component" value="Unassembled WGS sequence"/>
</dbReference>
<evidence type="ECO:0000313" key="1">
    <source>
        <dbReference type="EMBL" id="MFL9884718.1"/>
    </source>
</evidence>
<keyword evidence="2" id="KW-1185">Reference proteome</keyword>
<comment type="caution">
    <text evidence="1">The sequence shown here is derived from an EMBL/GenBank/DDBJ whole genome shotgun (WGS) entry which is preliminary data.</text>
</comment>